<sequence>MTAVGVSISSQTFSAEQQKHLAASITSFLSRYKHITDSYIIEFFSESLWDTLPPAWREVLCNLSAPQIADLLLDSTPKGGRSYASVWPLSLLAFRETAHALAFPRMPCRQAAQGAGCGRPAEFRQNRCQSSLLTHIFRKHVKPKKQHEIRQLGALVKKLSDLTDCRKVVDVGSGQGHLTRFLSFGLGLSVIGMEADPALVSMAAKFDRQLLCTLQKESQRKNGGAHVSLLPTGPLPSHVSGWVNPRASWEEFTKLLQRAEGQGVQAGTPGNRKKRREDGLPHTDQEPPPLCQPVSPETPPGCQDRAWGEGNCTQLRSEPQNCCEGLNFKPVPEDIGPGKTWDVAGVHSECSQNQDREDAEFCPSPKPSRTNCNPDQNASPLTASPEQNCPARFPCCASSKSLCLDHVGAPVAENGPEAGGFILTGLHACGDLSSALLRHFANCPDVVGITSVACCYMKLSTADNPTPPGVLPPPSPTHGGGATLKGEGPSFGYPMSCYVKALPGHQLSYKAREGACHALEDYAQRLRSESGLLKTHCYRAVLETVIRRIEPQLRRPGIQTIKKAHELPFAEYARLGLRRVGLPADPPLDSASLDAMLSQQGKVVVYFSLALLLAPVVETLVLLDRILYLQERGLESQLIPLFDPHFSPRNLVLLAVKPAGSVGCGARRDGRDVPRGAAVCHPGAVLGTWPQEGS</sequence>
<dbReference type="PANTHER" id="PTHR12496:SF2">
    <property type="entry name" value="METHYLTRANSFERASE-LIKE PROTEIN 25B"/>
    <property type="match status" value="1"/>
</dbReference>
<organism evidence="3 4">
    <name type="scientific">Atractosteus spatula</name>
    <name type="common">Alligator gar</name>
    <name type="synonym">Lepisosteus spatula</name>
    <dbReference type="NCBI Taxonomy" id="7917"/>
    <lineage>
        <taxon>Eukaryota</taxon>
        <taxon>Metazoa</taxon>
        <taxon>Chordata</taxon>
        <taxon>Craniata</taxon>
        <taxon>Vertebrata</taxon>
        <taxon>Euteleostomi</taxon>
        <taxon>Actinopterygii</taxon>
        <taxon>Neopterygii</taxon>
        <taxon>Holostei</taxon>
        <taxon>Semionotiformes</taxon>
        <taxon>Lepisosteidae</taxon>
        <taxon>Atractosteus</taxon>
    </lineage>
</organism>
<dbReference type="Gene3D" id="3.40.50.150">
    <property type="entry name" value="Vaccinia Virus protein VP39"/>
    <property type="match status" value="1"/>
</dbReference>
<feature type="region of interest" description="Disordered" evidence="1">
    <location>
        <begin position="260"/>
        <end position="302"/>
    </location>
</feature>
<dbReference type="AlphaFoldDB" id="A0A8J7TGU6"/>
<feature type="non-terminal residue" evidence="3">
    <location>
        <position position="694"/>
    </location>
</feature>
<dbReference type="Pfam" id="PF13679">
    <property type="entry name" value="Methyltransf_32"/>
    <property type="match status" value="1"/>
</dbReference>
<dbReference type="CDD" id="cd02440">
    <property type="entry name" value="AdoMet_MTases"/>
    <property type="match status" value="1"/>
</dbReference>
<feature type="non-terminal residue" evidence="3">
    <location>
        <position position="1"/>
    </location>
</feature>
<evidence type="ECO:0000256" key="1">
    <source>
        <dbReference type="SAM" id="MobiDB-lite"/>
    </source>
</evidence>
<feature type="domain" description="Methyltransferase" evidence="2">
    <location>
        <begin position="144"/>
        <end position="461"/>
    </location>
</feature>
<dbReference type="InterPro" id="IPR052220">
    <property type="entry name" value="METTL25"/>
</dbReference>
<feature type="compositionally biased region" description="Pro residues" evidence="1">
    <location>
        <begin position="286"/>
        <end position="299"/>
    </location>
</feature>
<evidence type="ECO:0000259" key="2">
    <source>
        <dbReference type="Pfam" id="PF13679"/>
    </source>
</evidence>
<dbReference type="PANTHER" id="PTHR12496">
    <property type="entry name" value="CGI-41 METHYLTRANSFERASE"/>
    <property type="match status" value="1"/>
</dbReference>
<protein>
    <submittedName>
        <fullName evidence="3">rRNAD protein</fullName>
    </submittedName>
</protein>
<evidence type="ECO:0000313" key="3">
    <source>
        <dbReference type="EMBL" id="MBN3323363.1"/>
    </source>
</evidence>
<feature type="compositionally biased region" description="Polar residues" evidence="1">
    <location>
        <begin position="367"/>
        <end position="384"/>
    </location>
</feature>
<gene>
    <name evidence="3" type="primary">Rrnad1</name>
    <name evidence="3" type="ORF">GTO95_0005455</name>
</gene>
<reference evidence="3" key="1">
    <citation type="journal article" date="2021" name="Cell">
        <title>Tracing the genetic footprints of vertebrate landing in non-teleost ray-finned fishes.</title>
        <authorList>
            <person name="Bi X."/>
            <person name="Wang K."/>
            <person name="Yang L."/>
            <person name="Pan H."/>
            <person name="Jiang H."/>
            <person name="Wei Q."/>
            <person name="Fang M."/>
            <person name="Yu H."/>
            <person name="Zhu C."/>
            <person name="Cai Y."/>
            <person name="He Y."/>
            <person name="Gan X."/>
            <person name="Zeng H."/>
            <person name="Yu D."/>
            <person name="Zhu Y."/>
            <person name="Jiang H."/>
            <person name="Qiu Q."/>
            <person name="Yang H."/>
            <person name="Zhang Y.E."/>
            <person name="Wang W."/>
            <person name="Zhu M."/>
            <person name="He S."/>
            <person name="Zhang G."/>
        </authorList>
    </citation>
    <scope>NUCLEOTIDE SEQUENCE</scope>
    <source>
        <strain evidence="3">Allg_001</strain>
    </source>
</reference>
<proteinExistence type="predicted"/>
<name>A0A8J7TGU6_ATRSP</name>
<dbReference type="GO" id="GO:0000179">
    <property type="term" value="F:rRNA (adenine-N6,N6-)-dimethyltransferase activity"/>
    <property type="evidence" value="ECO:0007669"/>
    <property type="project" value="InterPro"/>
</dbReference>
<dbReference type="EMBL" id="JAAWVO010064906">
    <property type="protein sequence ID" value="MBN3323363.1"/>
    <property type="molecule type" value="Genomic_DNA"/>
</dbReference>
<keyword evidence="4" id="KW-1185">Reference proteome</keyword>
<dbReference type="SUPFAM" id="SSF53335">
    <property type="entry name" value="S-adenosyl-L-methionine-dependent methyltransferases"/>
    <property type="match status" value="1"/>
</dbReference>
<accession>A0A8J7TGU6</accession>
<feature type="compositionally biased region" description="Basic and acidic residues" evidence="1">
    <location>
        <begin position="276"/>
        <end position="285"/>
    </location>
</feature>
<dbReference type="InterPro" id="IPR025714">
    <property type="entry name" value="Methyltranfer_dom"/>
</dbReference>
<dbReference type="InterPro" id="IPR020596">
    <property type="entry name" value="rRNA_Ade_Mease_Trfase_CS"/>
</dbReference>
<dbReference type="InterPro" id="IPR029063">
    <property type="entry name" value="SAM-dependent_MTases_sf"/>
</dbReference>
<comment type="caution">
    <text evidence="3">The sequence shown here is derived from an EMBL/GenBank/DDBJ whole genome shotgun (WGS) entry which is preliminary data.</text>
</comment>
<evidence type="ECO:0000313" key="4">
    <source>
        <dbReference type="Proteomes" id="UP000736164"/>
    </source>
</evidence>
<feature type="region of interest" description="Disordered" evidence="1">
    <location>
        <begin position="350"/>
        <end position="384"/>
    </location>
</feature>
<dbReference type="PROSITE" id="PS01131">
    <property type="entry name" value="RRNA_A_DIMETH"/>
    <property type="match status" value="1"/>
</dbReference>
<dbReference type="Proteomes" id="UP000736164">
    <property type="component" value="Unassembled WGS sequence"/>
</dbReference>